<accession>A0ABX2T9M9</accession>
<evidence type="ECO:0000256" key="3">
    <source>
        <dbReference type="ARBA" id="ARBA00023125"/>
    </source>
</evidence>
<dbReference type="PANTHER" id="PTHR30427:SF1">
    <property type="entry name" value="TRANSCRIPTIONAL ACTIVATOR PROTEIN LYSR"/>
    <property type="match status" value="1"/>
</dbReference>
<dbReference type="Pfam" id="PF03466">
    <property type="entry name" value="LysR_substrate"/>
    <property type="match status" value="1"/>
</dbReference>
<dbReference type="SUPFAM" id="SSF46785">
    <property type="entry name" value="Winged helix' DNA-binding domain"/>
    <property type="match status" value="1"/>
</dbReference>
<dbReference type="PROSITE" id="PS50931">
    <property type="entry name" value="HTH_LYSR"/>
    <property type="match status" value="1"/>
</dbReference>
<dbReference type="Proteomes" id="UP000584642">
    <property type="component" value="Unassembled WGS sequence"/>
</dbReference>
<name>A0ABX2T9M9_9PROT</name>
<evidence type="ECO:0000256" key="2">
    <source>
        <dbReference type="ARBA" id="ARBA00023015"/>
    </source>
</evidence>
<protein>
    <submittedName>
        <fullName evidence="6">LysR family transcriptional regulator</fullName>
    </submittedName>
</protein>
<dbReference type="PRINTS" id="PR00039">
    <property type="entry name" value="HTHLYSR"/>
</dbReference>
<keyword evidence="3" id="KW-0238">DNA-binding</keyword>
<dbReference type="Gene3D" id="1.10.10.10">
    <property type="entry name" value="Winged helix-like DNA-binding domain superfamily/Winged helix DNA-binding domain"/>
    <property type="match status" value="1"/>
</dbReference>
<dbReference type="Pfam" id="PF00126">
    <property type="entry name" value="HTH_1"/>
    <property type="match status" value="1"/>
</dbReference>
<evidence type="ECO:0000313" key="6">
    <source>
        <dbReference type="EMBL" id="NYZ20889.1"/>
    </source>
</evidence>
<evidence type="ECO:0000256" key="1">
    <source>
        <dbReference type="ARBA" id="ARBA00009437"/>
    </source>
</evidence>
<dbReference type="SUPFAM" id="SSF53850">
    <property type="entry name" value="Periplasmic binding protein-like II"/>
    <property type="match status" value="1"/>
</dbReference>
<proteinExistence type="inferred from homology"/>
<comment type="caution">
    <text evidence="6">The sequence shown here is derived from an EMBL/GenBank/DDBJ whole genome shotgun (WGS) entry which is preliminary data.</text>
</comment>
<dbReference type="InterPro" id="IPR005119">
    <property type="entry name" value="LysR_subst-bd"/>
</dbReference>
<dbReference type="Gene3D" id="3.40.190.290">
    <property type="match status" value="1"/>
</dbReference>
<evidence type="ECO:0000313" key="7">
    <source>
        <dbReference type="Proteomes" id="UP000584642"/>
    </source>
</evidence>
<dbReference type="InterPro" id="IPR036388">
    <property type="entry name" value="WH-like_DNA-bd_sf"/>
</dbReference>
<organism evidence="6 7">
    <name type="scientific">Azospirillum oleiclasticum</name>
    <dbReference type="NCBI Taxonomy" id="2735135"/>
    <lineage>
        <taxon>Bacteria</taxon>
        <taxon>Pseudomonadati</taxon>
        <taxon>Pseudomonadota</taxon>
        <taxon>Alphaproteobacteria</taxon>
        <taxon>Rhodospirillales</taxon>
        <taxon>Azospirillaceae</taxon>
        <taxon>Azospirillum</taxon>
    </lineage>
</organism>
<dbReference type="InterPro" id="IPR036390">
    <property type="entry name" value="WH_DNA-bd_sf"/>
</dbReference>
<evidence type="ECO:0000259" key="5">
    <source>
        <dbReference type="PROSITE" id="PS50931"/>
    </source>
</evidence>
<feature type="domain" description="HTH lysR-type" evidence="5">
    <location>
        <begin position="1"/>
        <end position="58"/>
    </location>
</feature>
<gene>
    <name evidence="6" type="ORF">HND93_14340</name>
</gene>
<dbReference type="RefSeq" id="WP_180282665.1">
    <property type="nucleotide sequence ID" value="NZ_JABFDB010000009.1"/>
</dbReference>
<keyword evidence="7" id="KW-1185">Reference proteome</keyword>
<evidence type="ECO:0000256" key="4">
    <source>
        <dbReference type="ARBA" id="ARBA00023163"/>
    </source>
</evidence>
<dbReference type="EMBL" id="JABFDB010000009">
    <property type="protein sequence ID" value="NYZ20889.1"/>
    <property type="molecule type" value="Genomic_DNA"/>
</dbReference>
<keyword evidence="2" id="KW-0805">Transcription regulation</keyword>
<reference evidence="6 7" key="1">
    <citation type="submission" date="2020-05" db="EMBL/GenBank/DDBJ databases">
        <title>Azospirillum oleiclasticum sp. nov, a nitrogen-fixing and heavy crude oil-emulsifying bacterium isolated from the crude oil of Yumen Oilfield.</title>
        <authorList>
            <person name="Wu D."/>
            <person name="Cai M."/>
            <person name="Zhang X."/>
        </authorList>
    </citation>
    <scope>NUCLEOTIDE SEQUENCE [LARGE SCALE GENOMIC DNA]</scope>
    <source>
        <strain evidence="6 7">ROY-1-1-2</strain>
    </source>
</reference>
<keyword evidence="4" id="KW-0804">Transcription</keyword>
<comment type="similarity">
    <text evidence="1">Belongs to the LysR transcriptional regulatory family.</text>
</comment>
<dbReference type="InterPro" id="IPR000847">
    <property type="entry name" value="LysR_HTH_N"/>
</dbReference>
<sequence>MNIRHILIVNLVMELGTVSAAARRLRISQPSITKTVRLAEQELGIPLFRRVGGRLQPTPEALILMPEVKRLAGFLETLHDLADQIRDGRAGRIRVATSSTIANSVVPEAIALFREEWPRVSVDVMAYATKDVIEQATRNEVDIAIIDVAPRDPELRAEPICEAEVVCVLRRDHPLAGRPALSASDLIEEQVITFSESTTLGRAVRDIFRERFPRFQIASTVNQSTVACAMAERGIGVALIDPFPVLSGLYRSLTVCRLLPAIAIQPVMVRRRDRPQSQITLAFETALRQAMVRVSVGSGIVHTDSVG</sequence>
<dbReference type="PANTHER" id="PTHR30427">
    <property type="entry name" value="TRANSCRIPTIONAL ACTIVATOR PROTEIN LYSR"/>
    <property type="match status" value="1"/>
</dbReference>